<proteinExistence type="predicted"/>
<feature type="region of interest" description="Disordered" evidence="1">
    <location>
        <begin position="1"/>
        <end position="44"/>
    </location>
</feature>
<comment type="caution">
    <text evidence="2">The sequence shown here is derived from an EMBL/GenBank/DDBJ whole genome shotgun (WGS) entry which is preliminary data.</text>
</comment>
<evidence type="ECO:0000313" key="2">
    <source>
        <dbReference type="EMBL" id="KAJ7952293.1"/>
    </source>
</evidence>
<dbReference type="AlphaFoldDB" id="A0AAD7L675"/>
<dbReference type="KEGG" id="qsa:O6P43_024170"/>
<dbReference type="Proteomes" id="UP001163823">
    <property type="component" value="Chromosome 10"/>
</dbReference>
<keyword evidence="3" id="KW-1185">Reference proteome</keyword>
<evidence type="ECO:0000313" key="3">
    <source>
        <dbReference type="Proteomes" id="UP001163823"/>
    </source>
</evidence>
<dbReference type="EMBL" id="JARAOO010000010">
    <property type="protein sequence ID" value="KAJ7952293.1"/>
    <property type="molecule type" value="Genomic_DNA"/>
</dbReference>
<feature type="compositionally biased region" description="Basic and acidic residues" evidence="1">
    <location>
        <begin position="1"/>
        <end position="23"/>
    </location>
</feature>
<evidence type="ECO:0000256" key="1">
    <source>
        <dbReference type="SAM" id="MobiDB-lite"/>
    </source>
</evidence>
<feature type="compositionally biased region" description="Low complexity" evidence="1">
    <location>
        <begin position="26"/>
        <end position="39"/>
    </location>
</feature>
<gene>
    <name evidence="2" type="ORF">O6P43_024170</name>
</gene>
<accession>A0AAD7L675</accession>
<reference evidence="2" key="1">
    <citation type="journal article" date="2023" name="Science">
        <title>Elucidation of the pathway for biosynthesis of saponin adjuvants from the soapbark tree.</title>
        <authorList>
            <person name="Reed J."/>
            <person name="Orme A."/>
            <person name="El-Demerdash A."/>
            <person name="Owen C."/>
            <person name="Martin L.B.B."/>
            <person name="Misra R.C."/>
            <person name="Kikuchi S."/>
            <person name="Rejzek M."/>
            <person name="Martin A.C."/>
            <person name="Harkess A."/>
            <person name="Leebens-Mack J."/>
            <person name="Louveau T."/>
            <person name="Stephenson M.J."/>
            <person name="Osbourn A."/>
        </authorList>
    </citation>
    <scope>NUCLEOTIDE SEQUENCE</scope>
    <source>
        <strain evidence="2">S10</strain>
    </source>
</reference>
<sequence length="573" mass="64684">MSPCKKREQKAFKQRLEFRRGDTDSDSTIDVSKSSSRSDPAPKMRKLVSSSVSQVKPVANGQIKHGTVNRVHVQRSIKDNVADKEVERDTHRNDIRKKSETIYDSAALDDFKIYTESLLEDLRVTQDNLFTWMRDEMQKIVTDETTTKPKRRGDRKRRNNFDGNTLVQLERKSETNVRLQHQKNLEVHFYEQKKHLSEENIQFQHKGEDSIQVDNRLRIFSGTIQVHHKNHSEENIQLLNQNYFGESIQMKCKNRFEQDIQKLNRDEIKIGMKRQNVSGGSFERVPESKVAGIAIQNVESTKSMMSIEKNKNERLSSSVEKNFQSGIAIPNVQHQCQRNFVLGTTAEKGNDGSLERFINHGLSNSNDCFKVLEKPLSHGQAIRSMASTASDKEELGLSVNPYVSSSFSGQEASSMYLTLPTVITEPFVENPMLGTSDNGVQPGGSRNKRGVDSEKVNLVLDSSTNCGYYPGMQQGERIRNYAHPSSRIMQCLDQNSPSMSCLGTGCLVPVHQVMDSGFYSSNQSALDNQVRGNNNVVGLRMNGGAIRISEGYNLSEQYVASSFCINSDSKAYR</sequence>
<protein>
    <submittedName>
        <fullName evidence="2">Ankyrin repeat, PH and SEC7 domain containing protein</fullName>
    </submittedName>
</protein>
<name>A0AAD7L675_QUISA</name>
<organism evidence="2 3">
    <name type="scientific">Quillaja saponaria</name>
    <name type="common">Soap bark tree</name>
    <dbReference type="NCBI Taxonomy" id="32244"/>
    <lineage>
        <taxon>Eukaryota</taxon>
        <taxon>Viridiplantae</taxon>
        <taxon>Streptophyta</taxon>
        <taxon>Embryophyta</taxon>
        <taxon>Tracheophyta</taxon>
        <taxon>Spermatophyta</taxon>
        <taxon>Magnoliopsida</taxon>
        <taxon>eudicotyledons</taxon>
        <taxon>Gunneridae</taxon>
        <taxon>Pentapetalae</taxon>
        <taxon>rosids</taxon>
        <taxon>fabids</taxon>
        <taxon>Fabales</taxon>
        <taxon>Quillajaceae</taxon>
        <taxon>Quillaja</taxon>
    </lineage>
</organism>